<dbReference type="EMBL" id="RQHV01000062">
    <property type="protein sequence ID" value="TGN07090.1"/>
    <property type="molecule type" value="Genomic_DNA"/>
</dbReference>
<feature type="transmembrane region" description="Helical" evidence="1">
    <location>
        <begin position="26"/>
        <end position="50"/>
    </location>
</feature>
<dbReference type="CDD" id="cd00757">
    <property type="entry name" value="ThiF_MoeB_HesA_family"/>
    <property type="match status" value="1"/>
</dbReference>
<feature type="domain" description="Rhodanese" evidence="2">
    <location>
        <begin position="289"/>
        <end position="322"/>
    </location>
</feature>
<dbReference type="Gene3D" id="3.40.250.10">
    <property type="entry name" value="Rhodanese-like domain"/>
    <property type="match status" value="1"/>
</dbReference>
<evidence type="ECO:0000313" key="4">
    <source>
        <dbReference type="Proteomes" id="UP000298264"/>
    </source>
</evidence>
<dbReference type="GO" id="GO:0042292">
    <property type="term" value="F:URM1 activating enzyme activity"/>
    <property type="evidence" value="ECO:0007669"/>
    <property type="project" value="TreeGrafter"/>
</dbReference>
<dbReference type="InterPro" id="IPR045886">
    <property type="entry name" value="ThiF/MoeB/HesA"/>
</dbReference>
<keyword evidence="1" id="KW-0472">Membrane</keyword>
<evidence type="ECO:0000313" key="3">
    <source>
        <dbReference type="EMBL" id="TGN07090.1"/>
    </source>
</evidence>
<dbReference type="Proteomes" id="UP000298264">
    <property type="component" value="Unassembled WGS sequence"/>
</dbReference>
<dbReference type="Pfam" id="PF00899">
    <property type="entry name" value="ThiF"/>
    <property type="match status" value="1"/>
</dbReference>
<dbReference type="GO" id="GO:0005737">
    <property type="term" value="C:cytoplasm"/>
    <property type="evidence" value="ECO:0007669"/>
    <property type="project" value="TreeGrafter"/>
</dbReference>
<comment type="caution">
    <text evidence="3">The sequence shown here is derived from an EMBL/GenBank/DDBJ whole genome shotgun (WGS) entry which is preliminary data.</text>
</comment>
<dbReference type="OrthoDB" id="9804286at2"/>
<dbReference type="InterPro" id="IPR001763">
    <property type="entry name" value="Rhodanese-like_dom"/>
</dbReference>
<protein>
    <submittedName>
        <fullName evidence="3">HesA/MoeB/ThiF family protein</fullName>
    </submittedName>
</protein>
<sequence length="323" mass="35083">MKRYDRQTILPEVGLQGQLKLGAARVLVIGAGGLGSALLPALAGAGVGYLRIYDADFVKENNLHRQTMYRVSDIGAFKVECAKATLMQLNPDCKIDVYAERISASNVEQTLDGIDVVVDAADNFAATYVLSDACKIRKIALISSSVIGRKGYVGGFCMGAPSYRALFPFLPKADGNCNTQGVMGPVVAALGAVQAQMALNTLLCLAPSPLGLLVSFDFASWRFTHFRFDHAEEPTSAEFFPFIDRYGLDPNDCVVDLRSHEEAPENLRADVLRIAPQDLANWEPSRRQQRVVFVCKSGIRATQAAYQLQARGYTSLAILAADL</sequence>
<dbReference type="PROSITE" id="PS50206">
    <property type="entry name" value="RHODANESE_3"/>
    <property type="match status" value="1"/>
</dbReference>
<dbReference type="SUPFAM" id="SSF52821">
    <property type="entry name" value="Rhodanese/Cell cycle control phosphatase"/>
    <property type="match status" value="1"/>
</dbReference>
<organism evidence="3 4">
    <name type="scientific">Leptospira ilyithenensis</name>
    <dbReference type="NCBI Taxonomy" id="2484901"/>
    <lineage>
        <taxon>Bacteria</taxon>
        <taxon>Pseudomonadati</taxon>
        <taxon>Spirochaetota</taxon>
        <taxon>Spirochaetia</taxon>
        <taxon>Leptospirales</taxon>
        <taxon>Leptospiraceae</taxon>
        <taxon>Leptospira</taxon>
    </lineage>
</organism>
<proteinExistence type="predicted"/>
<reference evidence="3" key="1">
    <citation type="journal article" date="2019" name="PLoS Negl. Trop. Dis.">
        <title>Revisiting the worldwide diversity of Leptospira species in the environment.</title>
        <authorList>
            <person name="Vincent A.T."/>
            <person name="Schiettekatte O."/>
            <person name="Bourhy P."/>
            <person name="Veyrier F.J."/>
            <person name="Picardeau M."/>
        </authorList>
    </citation>
    <scope>NUCLEOTIDE SEQUENCE [LARGE SCALE GENOMIC DNA]</scope>
    <source>
        <strain evidence="3">201400974</strain>
    </source>
</reference>
<dbReference type="GO" id="GO:0016779">
    <property type="term" value="F:nucleotidyltransferase activity"/>
    <property type="evidence" value="ECO:0007669"/>
    <property type="project" value="TreeGrafter"/>
</dbReference>
<dbReference type="CDD" id="cd00158">
    <property type="entry name" value="RHOD"/>
    <property type="match status" value="1"/>
</dbReference>
<dbReference type="InterPro" id="IPR035985">
    <property type="entry name" value="Ubiquitin-activating_enz"/>
</dbReference>
<dbReference type="AlphaFoldDB" id="A0A4R9LM62"/>
<keyword evidence="1" id="KW-1133">Transmembrane helix</keyword>
<accession>A0A4R9LM62</accession>
<keyword evidence="4" id="KW-1185">Reference proteome</keyword>
<dbReference type="PANTHER" id="PTHR10953:SF102">
    <property type="entry name" value="ADENYLYLTRANSFERASE AND SULFURTRANSFERASE MOCS3"/>
    <property type="match status" value="1"/>
</dbReference>
<evidence type="ECO:0000259" key="2">
    <source>
        <dbReference type="PROSITE" id="PS50206"/>
    </source>
</evidence>
<dbReference type="SUPFAM" id="SSF69572">
    <property type="entry name" value="Activating enzymes of the ubiquitin-like proteins"/>
    <property type="match status" value="1"/>
</dbReference>
<evidence type="ECO:0000256" key="1">
    <source>
        <dbReference type="SAM" id="Phobius"/>
    </source>
</evidence>
<keyword evidence="1" id="KW-0812">Transmembrane</keyword>
<dbReference type="RefSeq" id="WP_135765814.1">
    <property type="nucleotide sequence ID" value="NZ_RQHV01000062.1"/>
</dbReference>
<dbReference type="PANTHER" id="PTHR10953">
    <property type="entry name" value="UBIQUITIN-ACTIVATING ENZYME E1"/>
    <property type="match status" value="1"/>
</dbReference>
<dbReference type="Gene3D" id="3.40.50.720">
    <property type="entry name" value="NAD(P)-binding Rossmann-like Domain"/>
    <property type="match status" value="1"/>
</dbReference>
<dbReference type="InterPro" id="IPR000594">
    <property type="entry name" value="ThiF_NAD_FAD-bd"/>
</dbReference>
<name>A0A4R9LM62_9LEPT</name>
<dbReference type="GO" id="GO:0004792">
    <property type="term" value="F:thiosulfate-cyanide sulfurtransferase activity"/>
    <property type="evidence" value="ECO:0007669"/>
    <property type="project" value="TreeGrafter"/>
</dbReference>
<dbReference type="InterPro" id="IPR036873">
    <property type="entry name" value="Rhodanese-like_dom_sf"/>
</dbReference>
<gene>
    <name evidence="3" type="ORF">EHS11_18400</name>
</gene>